<proteinExistence type="predicted"/>
<dbReference type="EMBL" id="GBHO01020897">
    <property type="protein sequence ID" value="JAG22707.1"/>
    <property type="molecule type" value="Transcribed_RNA"/>
</dbReference>
<feature type="compositionally biased region" description="Basic and acidic residues" evidence="1">
    <location>
        <begin position="136"/>
        <end position="153"/>
    </location>
</feature>
<accession>A0A0A9XPQ3</accession>
<gene>
    <name evidence="2" type="ORF">CM83_30169</name>
</gene>
<name>A0A0A9XPQ3_LYGHE</name>
<evidence type="ECO:0000256" key="1">
    <source>
        <dbReference type="SAM" id="MobiDB-lite"/>
    </source>
</evidence>
<reference evidence="2" key="1">
    <citation type="journal article" date="2014" name="PLoS ONE">
        <title>Transcriptome-Based Identification of ABC Transporters in the Western Tarnished Plant Bug Lygus hesperus.</title>
        <authorList>
            <person name="Hull J.J."/>
            <person name="Chaney K."/>
            <person name="Geib S.M."/>
            <person name="Fabrick J.A."/>
            <person name="Brent C.S."/>
            <person name="Walsh D."/>
            <person name="Lavine L.C."/>
        </authorList>
    </citation>
    <scope>NUCLEOTIDE SEQUENCE</scope>
</reference>
<dbReference type="AlphaFoldDB" id="A0A0A9XPQ3"/>
<feature type="non-terminal residue" evidence="2">
    <location>
        <position position="1"/>
    </location>
</feature>
<feature type="non-terminal residue" evidence="2">
    <location>
        <position position="164"/>
    </location>
</feature>
<sequence length="164" mass="18682">RHFDINVQSFLTIGPVNSIASLIKLIEASDNFHINGGLQRHHLGNLEQNQGENCQNYYNHQQQDNATDQWGNYHNRKGEIEKENEQLDETETCGSNKHYSQTSQEINEDVSDMVGLDDCTQSDSQETSEDVSDVVPMKEIESPESEPDLRTKLIPEGQLRTQNH</sequence>
<organism evidence="2">
    <name type="scientific">Lygus hesperus</name>
    <name type="common">Western plant bug</name>
    <dbReference type="NCBI Taxonomy" id="30085"/>
    <lineage>
        <taxon>Eukaryota</taxon>
        <taxon>Metazoa</taxon>
        <taxon>Ecdysozoa</taxon>
        <taxon>Arthropoda</taxon>
        <taxon>Hexapoda</taxon>
        <taxon>Insecta</taxon>
        <taxon>Pterygota</taxon>
        <taxon>Neoptera</taxon>
        <taxon>Paraneoptera</taxon>
        <taxon>Hemiptera</taxon>
        <taxon>Heteroptera</taxon>
        <taxon>Panheteroptera</taxon>
        <taxon>Cimicomorpha</taxon>
        <taxon>Miridae</taxon>
        <taxon>Mirini</taxon>
        <taxon>Lygus</taxon>
    </lineage>
</organism>
<feature type="region of interest" description="Disordered" evidence="1">
    <location>
        <begin position="114"/>
        <end position="164"/>
    </location>
</feature>
<evidence type="ECO:0000313" key="2">
    <source>
        <dbReference type="EMBL" id="JAG22707.1"/>
    </source>
</evidence>
<protein>
    <submittedName>
        <fullName evidence="2">Uncharacterized protein</fullName>
    </submittedName>
</protein>
<reference evidence="2" key="2">
    <citation type="submission" date="2014-07" db="EMBL/GenBank/DDBJ databases">
        <authorList>
            <person name="Hull J."/>
        </authorList>
    </citation>
    <scope>NUCLEOTIDE SEQUENCE</scope>
</reference>